<dbReference type="EMBL" id="JXRP01000020">
    <property type="protein sequence ID" value="KIL43908.1"/>
    <property type="molecule type" value="Genomic_DNA"/>
</dbReference>
<evidence type="ECO:0000256" key="1">
    <source>
        <dbReference type="SAM" id="Phobius"/>
    </source>
</evidence>
<protein>
    <submittedName>
        <fullName evidence="2">Uncharacterized protein</fullName>
    </submittedName>
</protein>
<sequence>MAVILILSSIGKWRTYLFEADRIFLVRRPEWLKSIPSFSLLYNTAASILYFIFIMVLFLPYAIRTASASIGQ</sequence>
<proteinExistence type="predicted"/>
<feature type="transmembrane region" description="Helical" evidence="1">
    <location>
        <begin position="40"/>
        <end position="63"/>
    </location>
</feature>
<keyword evidence="1" id="KW-0812">Transmembrane</keyword>
<evidence type="ECO:0000313" key="3">
    <source>
        <dbReference type="Proteomes" id="UP000031938"/>
    </source>
</evidence>
<dbReference type="AlphaFoldDB" id="A0A0C2VIT5"/>
<accession>A0A0C2VIT5</accession>
<dbReference type="Pfam" id="PF05975">
    <property type="entry name" value="EcsB"/>
    <property type="match status" value="1"/>
</dbReference>
<dbReference type="PATRIC" id="fig|889306.3.peg.3747"/>
<keyword evidence="3" id="KW-1185">Reference proteome</keyword>
<reference evidence="2 3" key="1">
    <citation type="submission" date="2015-01" db="EMBL/GenBank/DDBJ databases">
        <title>Genome sequencing of Jeotgalibacillus soli.</title>
        <authorList>
            <person name="Goh K.M."/>
            <person name="Chan K.-G."/>
            <person name="Yaakop A.S."/>
            <person name="Ee R."/>
            <person name="Gan H.M."/>
            <person name="Chan C.S."/>
        </authorList>
    </citation>
    <scope>NUCLEOTIDE SEQUENCE [LARGE SCALE GENOMIC DNA]</scope>
    <source>
        <strain evidence="2 3">P9</strain>
    </source>
</reference>
<dbReference type="InterPro" id="IPR010288">
    <property type="entry name" value="EcsB_ABC"/>
</dbReference>
<name>A0A0C2VIT5_9BACL</name>
<dbReference type="Proteomes" id="UP000031938">
    <property type="component" value="Unassembled WGS sequence"/>
</dbReference>
<organism evidence="2 3">
    <name type="scientific">Jeotgalibacillus soli</name>
    <dbReference type="NCBI Taxonomy" id="889306"/>
    <lineage>
        <taxon>Bacteria</taxon>
        <taxon>Bacillati</taxon>
        <taxon>Bacillota</taxon>
        <taxon>Bacilli</taxon>
        <taxon>Bacillales</taxon>
        <taxon>Caryophanaceae</taxon>
        <taxon>Jeotgalibacillus</taxon>
    </lineage>
</organism>
<comment type="caution">
    <text evidence="2">The sequence shown here is derived from an EMBL/GenBank/DDBJ whole genome shotgun (WGS) entry which is preliminary data.</text>
</comment>
<gene>
    <name evidence="2" type="ORF">KP78_37320</name>
</gene>
<dbReference type="GO" id="GO:0016020">
    <property type="term" value="C:membrane"/>
    <property type="evidence" value="ECO:0007669"/>
    <property type="project" value="InterPro"/>
</dbReference>
<keyword evidence="1" id="KW-1133">Transmembrane helix</keyword>
<keyword evidence="1" id="KW-0472">Membrane</keyword>
<evidence type="ECO:0000313" key="2">
    <source>
        <dbReference type="EMBL" id="KIL43908.1"/>
    </source>
</evidence>